<sequence length="51" mass="5688">MKSHSIISNDIKYLGSYIKSDGGVLVMKDGVQVPVSRFKKNEVKALLLDHK</sequence>
<evidence type="ECO:0000313" key="2">
    <source>
        <dbReference type="Proteomes" id="UP000708576"/>
    </source>
</evidence>
<reference evidence="1 2" key="1">
    <citation type="journal article" date="2015" name="Int. J. Syst. Evol. Microbiol.">
        <title>Carboxylicivirga linearis sp. nov., isolated from a sea cucumber culture pond.</title>
        <authorList>
            <person name="Wang F.Q."/>
            <person name="Zhou Y.X."/>
            <person name="Lin X.Z."/>
            <person name="Chen G.J."/>
            <person name="Du Z.J."/>
        </authorList>
    </citation>
    <scope>NUCLEOTIDE SEQUENCE [LARGE SCALE GENOMIC DNA]</scope>
    <source>
        <strain evidence="1 2">FB218</strain>
    </source>
</reference>
<dbReference type="RefSeq" id="WP_212216988.1">
    <property type="nucleotide sequence ID" value="NZ_JAGUCO010000014.1"/>
</dbReference>
<accession>A0ABS5JXU4</accession>
<name>A0ABS5JXU4_9BACT</name>
<proteinExistence type="predicted"/>
<organism evidence="1 2">
    <name type="scientific">Carboxylicivirga linearis</name>
    <dbReference type="NCBI Taxonomy" id="1628157"/>
    <lineage>
        <taxon>Bacteria</taxon>
        <taxon>Pseudomonadati</taxon>
        <taxon>Bacteroidota</taxon>
        <taxon>Bacteroidia</taxon>
        <taxon>Marinilabiliales</taxon>
        <taxon>Marinilabiliaceae</taxon>
        <taxon>Carboxylicivirga</taxon>
    </lineage>
</organism>
<evidence type="ECO:0000313" key="1">
    <source>
        <dbReference type="EMBL" id="MBS2099745.1"/>
    </source>
</evidence>
<keyword evidence="2" id="KW-1185">Reference proteome</keyword>
<evidence type="ECO:0008006" key="3">
    <source>
        <dbReference type="Google" id="ProtNLM"/>
    </source>
</evidence>
<gene>
    <name evidence="1" type="ORF">KEM10_15735</name>
</gene>
<comment type="caution">
    <text evidence="1">The sequence shown here is derived from an EMBL/GenBank/DDBJ whole genome shotgun (WGS) entry which is preliminary data.</text>
</comment>
<dbReference type="EMBL" id="JAGUCO010000014">
    <property type="protein sequence ID" value="MBS2099745.1"/>
    <property type="molecule type" value="Genomic_DNA"/>
</dbReference>
<protein>
    <recommendedName>
        <fullName evidence="3">HTH LytTR-type domain-containing protein</fullName>
    </recommendedName>
</protein>
<dbReference type="Proteomes" id="UP000708576">
    <property type="component" value="Unassembled WGS sequence"/>
</dbReference>